<proteinExistence type="predicted"/>
<dbReference type="EMBL" id="CAJSTJ010000130">
    <property type="protein sequence ID" value="CAG7559816.1"/>
    <property type="molecule type" value="Genomic_DNA"/>
</dbReference>
<gene>
    <name evidence="1" type="ORF">FEQUK3_LOCUS5548</name>
</gene>
<organism evidence="1 2">
    <name type="scientific">Fusarium equiseti</name>
    <name type="common">Fusarium scirpi</name>
    <dbReference type="NCBI Taxonomy" id="61235"/>
    <lineage>
        <taxon>Eukaryota</taxon>
        <taxon>Fungi</taxon>
        <taxon>Dikarya</taxon>
        <taxon>Ascomycota</taxon>
        <taxon>Pezizomycotina</taxon>
        <taxon>Sordariomycetes</taxon>
        <taxon>Hypocreomycetidae</taxon>
        <taxon>Hypocreales</taxon>
        <taxon>Nectriaceae</taxon>
        <taxon>Fusarium</taxon>
        <taxon>Fusarium incarnatum-equiseti species complex</taxon>
    </lineage>
</organism>
<evidence type="ECO:0000313" key="1">
    <source>
        <dbReference type="EMBL" id="CAG7559816.1"/>
    </source>
</evidence>
<name>A0A8J2IQW2_FUSEQ</name>
<sequence length="289" mass="29242">MTGASFAAGSASGITIVPGTDSGSGISVDCGRPAISGRYIVSGRPVMSGIYIVSGISNESDIFIDSGISIVSNMPIISGISIISGRSVVSGSCSRKWVISGKWVVVGIWTVTGISVIPGTSSGSGIVGRGISGSGSSSDIGDDTNGPVSTEFVEVAIRALGVGGSGEWVVSGNEGISDISLITDSALSGIGIGDPIKSLGSARFGSTEFVDVAIRALDVDRSGNSVGIRDPLDDPACEVDFDVVGFATAVGSCLVLLTCFNRLCSPSIVPSEEEDYWGLNSLMTLLTSR</sequence>
<reference evidence="1" key="1">
    <citation type="submission" date="2021-05" db="EMBL/GenBank/DDBJ databases">
        <authorList>
            <person name="Khan N."/>
        </authorList>
    </citation>
    <scope>NUCLEOTIDE SEQUENCE</scope>
</reference>
<protein>
    <submittedName>
        <fullName evidence="1">Uncharacterized protein</fullName>
    </submittedName>
</protein>
<evidence type="ECO:0000313" key="2">
    <source>
        <dbReference type="Proteomes" id="UP000693738"/>
    </source>
</evidence>
<comment type="caution">
    <text evidence="1">The sequence shown here is derived from an EMBL/GenBank/DDBJ whole genome shotgun (WGS) entry which is preliminary data.</text>
</comment>
<dbReference type="AlphaFoldDB" id="A0A8J2IQW2"/>
<dbReference type="Proteomes" id="UP000693738">
    <property type="component" value="Unassembled WGS sequence"/>
</dbReference>
<accession>A0A8J2IQW2</accession>